<organism evidence="1 2">
    <name type="scientific">Portunus trituberculatus</name>
    <name type="common">Swimming crab</name>
    <name type="synonym">Neptunus trituberculatus</name>
    <dbReference type="NCBI Taxonomy" id="210409"/>
    <lineage>
        <taxon>Eukaryota</taxon>
        <taxon>Metazoa</taxon>
        <taxon>Ecdysozoa</taxon>
        <taxon>Arthropoda</taxon>
        <taxon>Crustacea</taxon>
        <taxon>Multicrustacea</taxon>
        <taxon>Malacostraca</taxon>
        <taxon>Eumalacostraca</taxon>
        <taxon>Eucarida</taxon>
        <taxon>Decapoda</taxon>
        <taxon>Pleocyemata</taxon>
        <taxon>Brachyura</taxon>
        <taxon>Eubrachyura</taxon>
        <taxon>Portunoidea</taxon>
        <taxon>Portunidae</taxon>
        <taxon>Portuninae</taxon>
        <taxon>Portunus</taxon>
    </lineage>
</organism>
<dbReference type="Proteomes" id="UP000324222">
    <property type="component" value="Unassembled WGS sequence"/>
</dbReference>
<gene>
    <name evidence="1" type="ORF">E2C01_028734</name>
</gene>
<sequence length="41" mass="4818">MYFYPLLFGYDNTILLTLGRVYGGHKINGHSLHYFNPHISF</sequence>
<proteinExistence type="predicted"/>
<evidence type="ECO:0000313" key="1">
    <source>
        <dbReference type="EMBL" id="MPC35313.1"/>
    </source>
</evidence>
<name>A0A5B7EQT3_PORTR</name>
<keyword evidence="2" id="KW-1185">Reference proteome</keyword>
<dbReference type="EMBL" id="VSRR010003245">
    <property type="protein sequence ID" value="MPC35313.1"/>
    <property type="molecule type" value="Genomic_DNA"/>
</dbReference>
<evidence type="ECO:0000313" key="2">
    <source>
        <dbReference type="Proteomes" id="UP000324222"/>
    </source>
</evidence>
<dbReference type="AlphaFoldDB" id="A0A5B7EQT3"/>
<protein>
    <submittedName>
        <fullName evidence="1">Uncharacterized protein</fullName>
    </submittedName>
</protein>
<comment type="caution">
    <text evidence="1">The sequence shown here is derived from an EMBL/GenBank/DDBJ whole genome shotgun (WGS) entry which is preliminary data.</text>
</comment>
<accession>A0A5B7EQT3</accession>
<reference evidence="1 2" key="1">
    <citation type="submission" date="2019-05" db="EMBL/GenBank/DDBJ databases">
        <title>Another draft genome of Portunus trituberculatus and its Hox gene families provides insights of decapod evolution.</title>
        <authorList>
            <person name="Jeong J.-H."/>
            <person name="Song I."/>
            <person name="Kim S."/>
            <person name="Choi T."/>
            <person name="Kim D."/>
            <person name="Ryu S."/>
            <person name="Kim W."/>
        </authorList>
    </citation>
    <scope>NUCLEOTIDE SEQUENCE [LARGE SCALE GENOMIC DNA]</scope>
    <source>
        <tissue evidence="1">Muscle</tissue>
    </source>
</reference>